<dbReference type="InterPro" id="IPR012132">
    <property type="entry name" value="GMC_OxRdtase"/>
</dbReference>
<reference evidence="7 8" key="1">
    <citation type="journal article" date="2015" name="Genome Biol. Evol.">
        <title>The genome of winter moth (Operophtera brumata) provides a genomic perspective on sexual dimorphism and phenology.</title>
        <authorList>
            <person name="Derks M.F."/>
            <person name="Smit S."/>
            <person name="Salis L."/>
            <person name="Schijlen E."/>
            <person name="Bossers A."/>
            <person name="Mateman C."/>
            <person name="Pijl A.S."/>
            <person name="de Ridder D."/>
            <person name="Groenen M.A."/>
            <person name="Visser M.E."/>
            <person name="Megens H.J."/>
        </authorList>
    </citation>
    <scope>NUCLEOTIDE SEQUENCE [LARGE SCALE GENOMIC DNA]</scope>
    <source>
        <strain evidence="7">WM2013NL</strain>
        <tissue evidence="7">Head and thorax</tissue>
    </source>
</reference>
<evidence type="ECO:0000313" key="7">
    <source>
        <dbReference type="EMBL" id="KOB70627.1"/>
    </source>
</evidence>
<dbReference type="InterPro" id="IPR036188">
    <property type="entry name" value="FAD/NAD-bd_sf"/>
</dbReference>
<keyword evidence="8" id="KW-1185">Reference proteome</keyword>
<evidence type="ECO:0000256" key="2">
    <source>
        <dbReference type="ARBA" id="ARBA00010790"/>
    </source>
</evidence>
<protein>
    <recommendedName>
        <fullName evidence="6">Glucose-methanol-choline oxidoreductase N-terminal domain-containing protein</fullName>
    </recommendedName>
</protein>
<dbReference type="InterPro" id="IPR000172">
    <property type="entry name" value="GMC_OxRdtase_N"/>
</dbReference>
<dbReference type="Proteomes" id="UP000037510">
    <property type="component" value="Unassembled WGS sequence"/>
</dbReference>
<dbReference type="GO" id="GO:0016614">
    <property type="term" value="F:oxidoreductase activity, acting on CH-OH group of donors"/>
    <property type="evidence" value="ECO:0007669"/>
    <property type="project" value="InterPro"/>
</dbReference>
<gene>
    <name evidence="7" type="ORF">OBRU01_14912</name>
</gene>
<dbReference type="PANTHER" id="PTHR11552:SF147">
    <property type="entry name" value="CHOLINE DEHYDROGENASE, MITOCHONDRIAL"/>
    <property type="match status" value="1"/>
</dbReference>
<feature type="domain" description="Glucose-methanol-choline oxidoreductase N-terminal" evidence="6">
    <location>
        <begin position="248"/>
        <end position="262"/>
    </location>
</feature>
<dbReference type="Pfam" id="PF05199">
    <property type="entry name" value="GMC_oxred_C"/>
    <property type="match status" value="1"/>
</dbReference>
<comment type="cofactor">
    <cofactor evidence="1 5">
        <name>FAD</name>
        <dbReference type="ChEBI" id="CHEBI:57692"/>
    </cofactor>
</comment>
<name>A0A0L7L582_OPEBR</name>
<evidence type="ECO:0000256" key="3">
    <source>
        <dbReference type="ARBA" id="ARBA00022630"/>
    </source>
</evidence>
<sequence length="560" mass="62933">MSCLNSTCAAYSQGSAGVAFTSLVTHLLATQCMLTEEWPLDYSYGLTKLDETTNRGCVNGRSYWPRGRVLGGTGSINGLIHMRGSQEDYAPWHLEDGDGWDWLTIKSYFKKSEKVVDPSILNNPELLKDHGTDGEFIIDRMNFTHLGISEKLTKAYNELGLKYLEDLNGPTQMGVGKLRGAIYKGKRVSTATSFLNPIKDRKNLRVLKNTFVSKIEFEGKTAKSVRVFLRYGDVETYFATKEVIVSAGTVNTPVLLMNSGIGPKEHLKEKRIDVVANLPVGENLQDHVRIPIPVIIDTGAEPRDEKFWLKAAAEYMIYQSGPHATNYDQPNINAFLSVPDGKTLPDVQIDHNYFLRNTTHVYSMCKNSLSFVDSICKQLVDFNSEKELLILYVSLCRPFSRGNILLRGLNPMEHPKINSKYFSDNRDMEIFIKSLRRVADIVNTPTFRNMKAELKRINFKDCDGLEFLSDGFWKCMTRTVTFNVYHPVGTAKMGKMNDPTSVVDGKLKVHGVKGLRVVDASIMPTIPSVNTNAAVIMIAERAADFIKAEYFDKSNIKDEL</sequence>
<evidence type="ECO:0000256" key="4">
    <source>
        <dbReference type="ARBA" id="ARBA00022827"/>
    </source>
</evidence>
<dbReference type="AlphaFoldDB" id="A0A0L7L582"/>
<dbReference type="Gene3D" id="3.50.50.60">
    <property type="entry name" value="FAD/NAD(P)-binding domain"/>
    <property type="match status" value="1"/>
</dbReference>
<keyword evidence="4 5" id="KW-0274">FAD</keyword>
<accession>A0A0L7L582</accession>
<organism evidence="7 8">
    <name type="scientific">Operophtera brumata</name>
    <name type="common">Winter moth</name>
    <name type="synonym">Phalaena brumata</name>
    <dbReference type="NCBI Taxonomy" id="104452"/>
    <lineage>
        <taxon>Eukaryota</taxon>
        <taxon>Metazoa</taxon>
        <taxon>Ecdysozoa</taxon>
        <taxon>Arthropoda</taxon>
        <taxon>Hexapoda</taxon>
        <taxon>Insecta</taxon>
        <taxon>Pterygota</taxon>
        <taxon>Neoptera</taxon>
        <taxon>Endopterygota</taxon>
        <taxon>Lepidoptera</taxon>
        <taxon>Glossata</taxon>
        <taxon>Ditrysia</taxon>
        <taxon>Geometroidea</taxon>
        <taxon>Geometridae</taxon>
        <taxon>Larentiinae</taxon>
        <taxon>Operophtera</taxon>
    </lineage>
</organism>
<dbReference type="Gene3D" id="3.30.560.10">
    <property type="entry name" value="Glucose Oxidase, domain 3"/>
    <property type="match status" value="1"/>
</dbReference>
<comment type="caution">
    <text evidence="7">The sequence shown here is derived from an EMBL/GenBank/DDBJ whole genome shotgun (WGS) entry which is preliminary data.</text>
</comment>
<dbReference type="GO" id="GO:0050660">
    <property type="term" value="F:flavin adenine dinucleotide binding"/>
    <property type="evidence" value="ECO:0007669"/>
    <property type="project" value="InterPro"/>
</dbReference>
<proteinExistence type="inferred from homology"/>
<feature type="binding site" evidence="5">
    <location>
        <position position="73"/>
    </location>
    <ligand>
        <name>FAD</name>
        <dbReference type="ChEBI" id="CHEBI:57692"/>
    </ligand>
</feature>
<evidence type="ECO:0000259" key="6">
    <source>
        <dbReference type="PROSITE" id="PS00624"/>
    </source>
</evidence>
<comment type="similarity">
    <text evidence="2">Belongs to the GMC oxidoreductase family.</text>
</comment>
<keyword evidence="3" id="KW-0285">Flavoprotein</keyword>
<evidence type="ECO:0000256" key="1">
    <source>
        <dbReference type="ARBA" id="ARBA00001974"/>
    </source>
</evidence>
<dbReference type="Pfam" id="PF00732">
    <property type="entry name" value="GMC_oxred_N"/>
    <property type="match status" value="1"/>
</dbReference>
<dbReference type="STRING" id="104452.A0A0L7L582"/>
<dbReference type="SUPFAM" id="SSF54373">
    <property type="entry name" value="FAD-linked reductases, C-terminal domain"/>
    <property type="match status" value="1"/>
</dbReference>
<feature type="binding site" evidence="5">
    <location>
        <position position="69"/>
    </location>
    <ligand>
        <name>FAD</name>
        <dbReference type="ChEBI" id="CHEBI:57692"/>
    </ligand>
</feature>
<feature type="binding site" evidence="5">
    <location>
        <position position="212"/>
    </location>
    <ligand>
        <name>FAD</name>
        <dbReference type="ChEBI" id="CHEBI:57692"/>
    </ligand>
</feature>
<dbReference type="SUPFAM" id="SSF51905">
    <property type="entry name" value="FAD/NAD(P)-binding domain"/>
    <property type="match status" value="1"/>
</dbReference>
<evidence type="ECO:0000313" key="8">
    <source>
        <dbReference type="Proteomes" id="UP000037510"/>
    </source>
</evidence>
<dbReference type="InterPro" id="IPR007867">
    <property type="entry name" value="GMC_OxRtase_C"/>
</dbReference>
<dbReference type="PANTHER" id="PTHR11552">
    <property type="entry name" value="GLUCOSE-METHANOL-CHOLINE GMC OXIDOREDUCTASE"/>
    <property type="match status" value="1"/>
</dbReference>
<dbReference type="PROSITE" id="PS00624">
    <property type="entry name" value="GMC_OXRED_2"/>
    <property type="match status" value="1"/>
</dbReference>
<dbReference type="PIRSF" id="PIRSF000137">
    <property type="entry name" value="Alcohol_oxidase"/>
    <property type="match status" value="1"/>
</dbReference>
<dbReference type="EMBL" id="JTDY01002835">
    <property type="protein sequence ID" value="KOB70627.1"/>
    <property type="molecule type" value="Genomic_DNA"/>
</dbReference>
<evidence type="ECO:0000256" key="5">
    <source>
        <dbReference type="PIRSR" id="PIRSR000137-2"/>
    </source>
</evidence>